<dbReference type="Proteomes" id="UP000677436">
    <property type="component" value="Chromosome"/>
</dbReference>
<evidence type="ECO:0000313" key="2">
    <source>
        <dbReference type="EMBL" id="BCU83376.1"/>
    </source>
</evidence>
<accession>A0A8D5UJ48</accession>
<proteinExistence type="predicted"/>
<sequence>MKTTARWIRFLLWVAVFLFFSRQGISWAQPVMYEGNQLLDELRFHQWATIRKPSVILTYPPQLADQAAVIVDEAEKTARDFQTYWGWQIEQPVHIYLFPDRASLRERFGWEPGVSASGVYYAGTIYLLNPDCWMNQTASLKENPWKWRRIFHSQGPLHHEFAHLYLDQLTRGNFPRWYTEAFAQWVEYQALGYEWKTKANNLRYHQPYSYRELDRSFDRLPNQALAYRESFLFFRYMVQTEGRKRIDRLQHMLAEGVPFADAWRQCFGRPVEQSFDQWLKQTVSG</sequence>
<name>A0A8D5UJ48_9BACL</name>
<gene>
    <name evidence="2" type="ORF">JIR001_31590</name>
</gene>
<dbReference type="KEGG" id="pabs:JIR001_31590"/>
<reference evidence="2" key="2">
    <citation type="journal article" date="2021" name="Microbiol. Resour. Announc.">
        <title>Complete Genome Sequence of Polycladomyces abyssicola JIR-001T, Isolated from Hemipelagic Sediment in Deep Seawater.</title>
        <authorList>
            <person name="Tsubouchi T."/>
            <person name="Kaneko Y."/>
        </authorList>
    </citation>
    <scope>NUCLEOTIDE SEQUENCE</scope>
    <source>
        <strain evidence="2">JIR-001</strain>
    </source>
</reference>
<keyword evidence="3" id="KW-1185">Reference proteome</keyword>
<evidence type="ECO:0000313" key="3">
    <source>
        <dbReference type="Proteomes" id="UP000677436"/>
    </source>
</evidence>
<dbReference type="InterPro" id="IPR039568">
    <property type="entry name" value="Peptidase_MA-like_dom"/>
</dbReference>
<reference evidence="2" key="1">
    <citation type="journal article" date="2013" name="Int. J. Syst. Evol. Microbiol.">
        <title>Polycladomyces abyssicola gen. nov., sp. nov., a thermophilic filamentous bacterium isolated from hemipelagic sediment.</title>
        <authorList>
            <person name="Tsubouchi T."/>
            <person name="Shimane Y."/>
            <person name="Mori K."/>
            <person name="Usui K."/>
            <person name="Hiraki T."/>
            <person name="Tame A."/>
            <person name="Uematsu K."/>
            <person name="Maruyama T."/>
            <person name="Hatada Y."/>
        </authorList>
    </citation>
    <scope>NUCLEOTIDE SEQUENCE</scope>
    <source>
        <strain evidence="2">JIR-001</strain>
    </source>
</reference>
<evidence type="ECO:0000259" key="1">
    <source>
        <dbReference type="Pfam" id="PF13485"/>
    </source>
</evidence>
<dbReference type="RefSeq" id="WP_212773598.1">
    <property type="nucleotide sequence ID" value="NZ_AP024601.1"/>
</dbReference>
<dbReference type="Pfam" id="PF13485">
    <property type="entry name" value="Peptidase_MA_2"/>
    <property type="match status" value="1"/>
</dbReference>
<dbReference type="EMBL" id="AP024601">
    <property type="protein sequence ID" value="BCU83376.1"/>
    <property type="molecule type" value="Genomic_DNA"/>
</dbReference>
<dbReference type="AlphaFoldDB" id="A0A8D5UJ48"/>
<organism evidence="2 3">
    <name type="scientific">Polycladomyces abyssicola</name>
    <dbReference type="NCBI Taxonomy" id="1125966"/>
    <lineage>
        <taxon>Bacteria</taxon>
        <taxon>Bacillati</taxon>
        <taxon>Bacillota</taxon>
        <taxon>Bacilli</taxon>
        <taxon>Bacillales</taxon>
        <taxon>Thermoactinomycetaceae</taxon>
        <taxon>Polycladomyces</taxon>
    </lineage>
</organism>
<feature type="domain" description="Peptidase MA-like" evidence="1">
    <location>
        <begin position="86"/>
        <end position="279"/>
    </location>
</feature>
<protein>
    <recommendedName>
        <fullName evidence="1">Peptidase MA-like domain-containing protein</fullName>
    </recommendedName>
</protein>